<sequence>MELLESPQASDETIVSASAAAAEKSLAEAARDPVYVEAVRLLLVIPYCARSHDFPAALRDNGVAVRQSPELIELLAAATSRLDEIARQTRNRTDIGELAAHALTGTLSLLVGENLPGLFDATPEDVQSVVRKLSWSNGISQLARLFYARLVSDCLSYWLDRTLAEQIGPDRRFANLTDRTAFDAAVFHYSQEATRIIQEFSGGWYGKTIHVNGGINSHDANIFGSVALKKIVAELRERRERDA</sequence>
<organism evidence="1 2">
    <name type="scientific">Thetidibacter halocola</name>
    <dbReference type="NCBI Taxonomy" id="2827239"/>
    <lineage>
        <taxon>Bacteria</taxon>
        <taxon>Pseudomonadati</taxon>
        <taxon>Pseudomonadota</taxon>
        <taxon>Alphaproteobacteria</taxon>
        <taxon>Rhodobacterales</taxon>
        <taxon>Roseobacteraceae</taxon>
        <taxon>Thetidibacter</taxon>
    </lineage>
</organism>
<accession>A0A8J7WF24</accession>
<proteinExistence type="predicted"/>
<dbReference type="Proteomes" id="UP000681356">
    <property type="component" value="Unassembled WGS sequence"/>
</dbReference>
<dbReference type="EMBL" id="JAGTUU010000009">
    <property type="protein sequence ID" value="MBS0126460.1"/>
    <property type="molecule type" value="Genomic_DNA"/>
</dbReference>
<keyword evidence="2" id="KW-1185">Reference proteome</keyword>
<dbReference type="AlphaFoldDB" id="A0A8J7WF24"/>
<reference evidence="1" key="1">
    <citation type="submission" date="2021-04" db="EMBL/GenBank/DDBJ databases">
        <authorList>
            <person name="Yoon J."/>
        </authorList>
    </citation>
    <scope>NUCLEOTIDE SEQUENCE</scope>
    <source>
        <strain evidence="1">KMU-90</strain>
    </source>
</reference>
<protein>
    <submittedName>
        <fullName evidence="1">Uncharacterized protein</fullName>
    </submittedName>
</protein>
<dbReference type="RefSeq" id="WP_212538419.1">
    <property type="nucleotide sequence ID" value="NZ_JAGTUU010000009.1"/>
</dbReference>
<comment type="caution">
    <text evidence="1">The sequence shown here is derived from an EMBL/GenBank/DDBJ whole genome shotgun (WGS) entry which is preliminary data.</text>
</comment>
<evidence type="ECO:0000313" key="1">
    <source>
        <dbReference type="EMBL" id="MBS0126460.1"/>
    </source>
</evidence>
<gene>
    <name evidence="1" type="ORF">KB874_20450</name>
</gene>
<evidence type="ECO:0000313" key="2">
    <source>
        <dbReference type="Proteomes" id="UP000681356"/>
    </source>
</evidence>
<name>A0A8J7WF24_9RHOB</name>